<comment type="similarity">
    <text evidence="1">Belongs to the N-acylglucosamine 2-epimerase family.</text>
</comment>
<protein>
    <submittedName>
        <fullName evidence="3">Mannose-6-phosphate isomerase-like protein</fullName>
    </submittedName>
</protein>
<evidence type="ECO:0000256" key="2">
    <source>
        <dbReference type="ARBA" id="ARBA00023235"/>
    </source>
</evidence>
<dbReference type="Pfam" id="PF07221">
    <property type="entry name" value="GlcNAc_2-epim"/>
    <property type="match status" value="1"/>
</dbReference>
<proteinExistence type="inferred from homology"/>
<sequence length="385" mass="44976">MNTIHSQAQRCQKWLTQQALPTWLKAGFSPESALFHEGLYADGNPYQESARRFRVQPRQIYVFSHAHLQGLISSRNQVDQCIQKGLPHFYNQSGEFVFSLDEQLKPNDSSANAYEHAFALLGYAWHYHLTLDPDSKQELERIYQWFESSLQAPFTPGFRSSTNENQLRCQNPHMHLFEALMVCYELTDDTIWLTRAQSIYRLFETIFLRKNHSNEGYLGEFFTATWRSQHPLSHQVDPGHHYEWIWLLHQYRKLSGTDVSAHITALEQFANQYGHNPNGLVRDEVLFDGTPFRSTSRLWCQTEYLKAQIALWEDSRLPSYRDNIIDAVERIFDFYLTPAKSGLWIDQLDQYGQALHHNSPASTFYHLFLAFSELNRIANKGISCQ</sequence>
<dbReference type="Proteomes" id="UP000235828">
    <property type="component" value="Chromosome B"/>
</dbReference>
<organism evidence="3 4">
    <name type="scientific">Vibrio tapetis subsp. tapetis</name>
    <dbReference type="NCBI Taxonomy" id="1671868"/>
    <lineage>
        <taxon>Bacteria</taxon>
        <taxon>Pseudomonadati</taxon>
        <taxon>Pseudomonadota</taxon>
        <taxon>Gammaproteobacteria</taxon>
        <taxon>Vibrionales</taxon>
        <taxon>Vibrionaceae</taxon>
        <taxon>Vibrio</taxon>
    </lineage>
</organism>
<keyword evidence="4" id="KW-1185">Reference proteome</keyword>
<dbReference type="InterPro" id="IPR010819">
    <property type="entry name" value="AGE/CE"/>
</dbReference>
<dbReference type="GO" id="GO:0016853">
    <property type="term" value="F:isomerase activity"/>
    <property type="evidence" value="ECO:0007669"/>
    <property type="project" value="UniProtKB-KW"/>
</dbReference>
<reference evidence="3 4" key="1">
    <citation type="submission" date="2017-10" db="EMBL/GenBank/DDBJ databases">
        <authorList>
            <person name="Banno H."/>
            <person name="Chua N.-H."/>
        </authorList>
    </citation>
    <scope>NUCLEOTIDE SEQUENCE [LARGE SCALE GENOMIC DNA]</scope>
    <source>
        <strain evidence="3">Vibrio tapetis CECT4600</strain>
    </source>
</reference>
<gene>
    <name evidence="3" type="ORF">VTAP4600_B1061</name>
</gene>
<dbReference type="Gene3D" id="1.50.10.10">
    <property type="match status" value="1"/>
</dbReference>
<dbReference type="KEGG" id="vta:B1061"/>
<evidence type="ECO:0000313" key="4">
    <source>
        <dbReference type="Proteomes" id="UP000235828"/>
    </source>
</evidence>
<dbReference type="InterPro" id="IPR012341">
    <property type="entry name" value="6hp_glycosidase-like_sf"/>
</dbReference>
<dbReference type="RefSeq" id="WP_102524865.1">
    <property type="nucleotide sequence ID" value="NZ_LT960612.1"/>
</dbReference>
<evidence type="ECO:0000256" key="1">
    <source>
        <dbReference type="ARBA" id="ARBA00008558"/>
    </source>
</evidence>
<dbReference type="SUPFAM" id="SSF48208">
    <property type="entry name" value="Six-hairpin glycosidases"/>
    <property type="match status" value="1"/>
</dbReference>
<evidence type="ECO:0000313" key="3">
    <source>
        <dbReference type="EMBL" id="SON52672.1"/>
    </source>
</evidence>
<dbReference type="GO" id="GO:0005975">
    <property type="term" value="P:carbohydrate metabolic process"/>
    <property type="evidence" value="ECO:0007669"/>
    <property type="project" value="InterPro"/>
</dbReference>
<dbReference type="InterPro" id="IPR008928">
    <property type="entry name" value="6-hairpin_glycosidase_sf"/>
</dbReference>
<dbReference type="PANTHER" id="PTHR15108">
    <property type="entry name" value="N-ACYLGLUCOSAMINE-2-EPIMERASE"/>
    <property type="match status" value="1"/>
</dbReference>
<dbReference type="EMBL" id="LT960612">
    <property type="protein sequence ID" value="SON52672.1"/>
    <property type="molecule type" value="Genomic_DNA"/>
</dbReference>
<accession>A0A2N8ZLA2</accession>
<dbReference type="OrthoDB" id="9806359at2"/>
<name>A0A2N8ZLA2_9VIBR</name>
<dbReference type="AlphaFoldDB" id="A0A2N8ZLA2"/>
<keyword evidence="2 3" id="KW-0413">Isomerase</keyword>